<dbReference type="AlphaFoldDB" id="A0A0G2ICQ8"/>
<reference evidence="2" key="1">
    <citation type="journal article" date="2015" name="PLoS Genet.">
        <title>The dynamic genome and transcriptome of the human fungal pathogen Blastomyces and close relative Emmonsia.</title>
        <authorList>
            <person name="Munoz J.F."/>
            <person name="Gauthier G.M."/>
            <person name="Desjardins C.A."/>
            <person name="Gallo J.E."/>
            <person name="Holder J."/>
            <person name="Sullivan T.D."/>
            <person name="Marty A.J."/>
            <person name="Carmen J.C."/>
            <person name="Chen Z."/>
            <person name="Ding L."/>
            <person name="Gujja S."/>
            <person name="Magrini V."/>
            <person name="Misas E."/>
            <person name="Mitreva M."/>
            <person name="Priest M."/>
            <person name="Saif S."/>
            <person name="Whiston E.A."/>
            <person name="Young S."/>
            <person name="Zeng Q."/>
            <person name="Goldman W.E."/>
            <person name="Mardis E.R."/>
            <person name="Taylor J.W."/>
            <person name="McEwen J.G."/>
            <person name="Clay O.K."/>
            <person name="Klein B.S."/>
            <person name="Cuomo C.A."/>
        </authorList>
    </citation>
    <scope>NUCLEOTIDE SEQUENCE [LARGE SCALE GENOMIC DNA]</scope>
    <source>
        <strain evidence="2">UAMH 3008</strain>
    </source>
</reference>
<evidence type="ECO:0000313" key="2">
    <source>
        <dbReference type="Proteomes" id="UP000034164"/>
    </source>
</evidence>
<evidence type="ECO:0000313" key="1">
    <source>
        <dbReference type="EMBL" id="KKZ68378.1"/>
    </source>
</evidence>
<dbReference type="Proteomes" id="UP000034164">
    <property type="component" value="Unassembled WGS sequence"/>
</dbReference>
<protein>
    <submittedName>
        <fullName evidence="1">Uncharacterized protein</fullName>
    </submittedName>
</protein>
<name>A0A0G2ICQ8_9EURO</name>
<dbReference type="VEuPathDB" id="FungiDB:EMCG_00147"/>
<accession>A0A0G2ICQ8</accession>
<dbReference type="OrthoDB" id="4188610at2759"/>
<sequence>LLTELTEENHILFLEALKDQFSEEELQKKVFCETEIVKLVQETKNFTEYYQIDVQVLRHLEIKNQSSTATTVERQSETLLLEAIINK</sequence>
<feature type="non-terminal residue" evidence="1">
    <location>
        <position position="1"/>
    </location>
</feature>
<proteinExistence type="predicted"/>
<gene>
    <name evidence="1" type="ORF">EMCG_00147</name>
</gene>
<dbReference type="EMBL" id="LCZI01000113">
    <property type="protein sequence ID" value="KKZ68378.1"/>
    <property type="molecule type" value="Genomic_DNA"/>
</dbReference>
<comment type="caution">
    <text evidence="1">The sequence shown here is derived from an EMBL/GenBank/DDBJ whole genome shotgun (WGS) entry which is preliminary data.</text>
</comment>
<organism evidence="1 2">
    <name type="scientific">[Emmonsia] crescens</name>
    <dbReference type="NCBI Taxonomy" id="73230"/>
    <lineage>
        <taxon>Eukaryota</taxon>
        <taxon>Fungi</taxon>
        <taxon>Dikarya</taxon>
        <taxon>Ascomycota</taxon>
        <taxon>Pezizomycotina</taxon>
        <taxon>Eurotiomycetes</taxon>
        <taxon>Eurotiomycetidae</taxon>
        <taxon>Onygenales</taxon>
        <taxon>Ajellomycetaceae</taxon>
        <taxon>Emergomyces</taxon>
    </lineage>
</organism>